<evidence type="ECO:0000256" key="5">
    <source>
        <dbReference type="PIRSR" id="PIRSR000350-4"/>
    </source>
</evidence>
<keyword evidence="2" id="KW-0285">Flavoprotein</keyword>
<dbReference type="InterPro" id="IPR004099">
    <property type="entry name" value="Pyr_nucl-diS_OxRdtase_dimer"/>
</dbReference>
<feature type="binding site" evidence="4">
    <location>
        <position position="305"/>
    </location>
    <ligand>
        <name>NAD(+)</name>
        <dbReference type="ChEBI" id="CHEBI:57540"/>
    </ligand>
</feature>
<protein>
    <submittedName>
        <fullName evidence="8">Glutathione amide reductase</fullName>
        <ecNumber evidence="8">1.8.1.16</ecNumber>
    </submittedName>
</protein>
<dbReference type="InterPro" id="IPR036188">
    <property type="entry name" value="FAD/NAD-bd_sf"/>
</dbReference>
<name>A0A517Z4X9_9PLAN</name>
<reference evidence="8 9" key="1">
    <citation type="submission" date="2019-02" db="EMBL/GenBank/DDBJ databases">
        <title>Deep-cultivation of Planctomycetes and their phenomic and genomic characterization uncovers novel biology.</title>
        <authorList>
            <person name="Wiegand S."/>
            <person name="Jogler M."/>
            <person name="Boedeker C."/>
            <person name="Pinto D."/>
            <person name="Vollmers J."/>
            <person name="Rivas-Marin E."/>
            <person name="Kohn T."/>
            <person name="Peeters S.H."/>
            <person name="Heuer A."/>
            <person name="Rast P."/>
            <person name="Oberbeckmann S."/>
            <person name="Bunk B."/>
            <person name="Jeske O."/>
            <person name="Meyerdierks A."/>
            <person name="Storesund J.E."/>
            <person name="Kallscheuer N."/>
            <person name="Luecker S."/>
            <person name="Lage O.M."/>
            <person name="Pohl T."/>
            <person name="Merkel B.J."/>
            <person name="Hornburger P."/>
            <person name="Mueller R.-W."/>
            <person name="Bruemmer F."/>
            <person name="Labrenz M."/>
            <person name="Spormann A.M."/>
            <person name="Op den Camp H."/>
            <person name="Overmann J."/>
            <person name="Amann R."/>
            <person name="Jetten M.S.M."/>
            <person name="Mascher T."/>
            <person name="Medema M.H."/>
            <person name="Devos D.P."/>
            <person name="Kaster A.-K."/>
            <person name="Ovreas L."/>
            <person name="Rohde M."/>
            <person name="Galperin M.Y."/>
            <person name="Jogler C."/>
        </authorList>
    </citation>
    <scope>NUCLEOTIDE SEQUENCE [LARGE SCALE GENOMIC DNA]</scope>
    <source>
        <strain evidence="8 9">Mal4</strain>
    </source>
</reference>
<dbReference type="Pfam" id="PF02852">
    <property type="entry name" value="Pyr_redox_dim"/>
    <property type="match status" value="1"/>
</dbReference>
<dbReference type="Proteomes" id="UP000320496">
    <property type="component" value="Chromosome"/>
</dbReference>
<keyword evidence="4" id="KW-0547">Nucleotide-binding</keyword>
<evidence type="ECO:0000313" key="8">
    <source>
        <dbReference type="EMBL" id="QDU37499.1"/>
    </source>
</evidence>
<dbReference type="PRINTS" id="PR00411">
    <property type="entry name" value="PNDRDTASEI"/>
</dbReference>
<dbReference type="PRINTS" id="PR00368">
    <property type="entry name" value="FADPNR"/>
</dbReference>
<evidence type="ECO:0000259" key="7">
    <source>
        <dbReference type="Pfam" id="PF07992"/>
    </source>
</evidence>
<evidence type="ECO:0000256" key="2">
    <source>
        <dbReference type="ARBA" id="ARBA00022630"/>
    </source>
</evidence>
<feature type="domain" description="FAD/NAD(P)-binding" evidence="7">
    <location>
        <begin position="5"/>
        <end position="322"/>
    </location>
</feature>
<dbReference type="KEGG" id="mri:Mal4_18130"/>
<evidence type="ECO:0000313" key="9">
    <source>
        <dbReference type="Proteomes" id="UP000320496"/>
    </source>
</evidence>
<accession>A0A517Z4X9</accession>
<keyword evidence="3 4" id="KW-0274">FAD</keyword>
<dbReference type="PANTHER" id="PTHR43014:SF5">
    <property type="entry name" value="GLUTATHIONE REDUCTASE (NADPH)"/>
    <property type="match status" value="1"/>
</dbReference>
<dbReference type="InterPro" id="IPR001100">
    <property type="entry name" value="Pyr_nuc-diS_OxRdtase"/>
</dbReference>
<dbReference type="InterPro" id="IPR023753">
    <property type="entry name" value="FAD/NAD-binding_dom"/>
</dbReference>
<feature type="binding site" evidence="4">
    <location>
        <position position="51"/>
    </location>
    <ligand>
        <name>FAD</name>
        <dbReference type="ChEBI" id="CHEBI:57692"/>
    </ligand>
</feature>
<evidence type="ECO:0000256" key="4">
    <source>
        <dbReference type="PIRSR" id="PIRSR000350-3"/>
    </source>
</evidence>
<comment type="similarity">
    <text evidence="1">Belongs to the class-I pyridine nucleotide-disulfide oxidoreductase family.</text>
</comment>
<feature type="domain" description="Pyridine nucleotide-disulphide oxidoreductase dimerisation" evidence="6">
    <location>
        <begin position="342"/>
        <end position="449"/>
    </location>
</feature>
<keyword evidence="9" id="KW-1185">Reference proteome</keyword>
<dbReference type="PIRSF" id="PIRSF000350">
    <property type="entry name" value="Mercury_reductase_MerA"/>
    <property type="match status" value="1"/>
</dbReference>
<dbReference type="SUPFAM" id="SSF55424">
    <property type="entry name" value="FAD/NAD-linked reductases, dimerisation (C-terminal) domain"/>
    <property type="match status" value="1"/>
</dbReference>
<evidence type="ECO:0000259" key="6">
    <source>
        <dbReference type="Pfam" id="PF02852"/>
    </source>
</evidence>
<comment type="cofactor">
    <cofactor evidence="4">
        <name>FAD</name>
        <dbReference type="ChEBI" id="CHEBI:57692"/>
    </cofactor>
    <text evidence="4">Binds 1 FAD per subunit.</text>
</comment>
<dbReference type="OrthoDB" id="230580at2"/>
<dbReference type="SUPFAM" id="SSF51905">
    <property type="entry name" value="FAD/NAD(P)-binding domain"/>
    <property type="match status" value="1"/>
</dbReference>
<sequence>MSEKYDVLLLGSGPAASRIAEAGSEAGRSVAVVDARPIGGTCALRGCNPKKVLVRAAELRDWIRRSDGELIAGDQAAINWKQLIDFKRQFTDPVTPGKKKKYAEQGIATFESPARFVGPRAVDVAGETLEAKNIVIATGARPAPLDIPGEQLLTTSDRFLESDTLPTKVVFVGGGYISFEFAHVARRAGADVTILESGDRPLEGFEPDLVDRLVEATTAVGIDVRTGHSAEAIRQESEGELTVLASSDAGNQEFSAGMVVHGGGRVPNVKSLNLEAGGIEYSNAGIRVNEFLQSVSNPDIYAAGDVVDSDLPKLTPVANRQGQTVARNLLGPERQPVEYGAVPRVAYTVPSLASIGLSENECREQGLDIDVHQGDMSDWSSVRKVGKPAAAYKVLVERKTDRLLGAHLLGPDVAETINLFALAMTYDITATRMKSVLYAFPTFASDVENML</sequence>
<dbReference type="InterPro" id="IPR016156">
    <property type="entry name" value="FAD/NAD-linked_Rdtase_dimer_sf"/>
</dbReference>
<dbReference type="EMBL" id="CP036275">
    <property type="protein sequence ID" value="QDU37499.1"/>
    <property type="molecule type" value="Genomic_DNA"/>
</dbReference>
<feature type="disulfide bond" description="Redox-active" evidence="5">
    <location>
        <begin position="42"/>
        <end position="47"/>
    </location>
</feature>
<proteinExistence type="inferred from homology"/>
<evidence type="ECO:0000256" key="1">
    <source>
        <dbReference type="ARBA" id="ARBA00007532"/>
    </source>
</evidence>
<feature type="binding site" evidence="4">
    <location>
        <position position="264"/>
    </location>
    <ligand>
        <name>NAD(+)</name>
        <dbReference type="ChEBI" id="CHEBI:57540"/>
    </ligand>
</feature>
<dbReference type="PANTHER" id="PTHR43014">
    <property type="entry name" value="MERCURIC REDUCTASE"/>
    <property type="match status" value="1"/>
</dbReference>
<dbReference type="Gene3D" id="3.50.50.60">
    <property type="entry name" value="FAD/NAD(P)-binding domain"/>
    <property type="match status" value="2"/>
</dbReference>
<gene>
    <name evidence="8" type="primary">garB</name>
    <name evidence="8" type="ORF">Mal4_18130</name>
</gene>
<organism evidence="8 9">
    <name type="scientific">Maioricimonas rarisocia</name>
    <dbReference type="NCBI Taxonomy" id="2528026"/>
    <lineage>
        <taxon>Bacteria</taxon>
        <taxon>Pseudomonadati</taxon>
        <taxon>Planctomycetota</taxon>
        <taxon>Planctomycetia</taxon>
        <taxon>Planctomycetales</taxon>
        <taxon>Planctomycetaceae</taxon>
        <taxon>Maioricimonas</taxon>
    </lineage>
</organism>
<dbReference type="Gene3D" id="3.30.390.30">
    <property type="match status" value="1"/>
</dbReference>
<feature type="binding site" evidence="4">
    <location>
        <begin position="173"/>
        <end position="180"/>
    </location>
    <ligand>
        <name>NAD(+)</name>
        <dbReference type="ChEBI" id="CHEBI:57540"/>
    </ligand>
</feature>
<keyword evidence="8" id="KW-0560">Oxidoreductase</keyword>
<feature type="binding site" evidence="4">
    <location>
        <position position="196"/>
    </location>
    <ligand>
        <name>NAD(+)</name>
        <dbReference type="ChEBI" id="CHEBI:57540"/>
    </ligand>
</feature>
<dbReference type="EC" id="1.8.1.16" evidence="8"/>
<keyword evidence="4" id="KW-0520">NAD</keyword>
<dbReference type="Pfam" id="PF07992">
    <property type="entry name" value="Pyr_redox_2"/>
    <property type="match status" value="1"/>
</dbReference>
<dbReference type="GO" id="GO:0016491">
    <property type="term" value="F:oxidoreductase activity"/>
    <property type="evidence" value="ECO:0007669"/>
    <property type="project" value="UniProtKB-KW"/>
</dbReference>
<dbReference type="RefSeq" id="WP_145368368.1">
    <property type="nucleotide sequence ID" value="NZ_CP036275.1"/>
</dbReference>
<evidence type="ECO:0000256" key="3">
    <source>
        <dbReference type="ARBA" id="ARBA00022827"/>
    </source>
</evidence>
<dbReference type="GO" id="GO:0000166">
    <property type="term" value="F:nucleotide binding"/>
    <property type="evidence" value="ECO:0007669"/>
    <property type="project" value="UniProtKB-KW"/>
</dbReference>
<dbReference type="AlphaFoldDB" id="A0A517Z4X9"/>